<name>W7HW72_9PEZI</name>
<keyword evidence="20" id="KW-1185">Reference proteome</keyword>
<organism evidence="19 20">
    <name type="scientific">Drechslerella stenobrocha 248</name>
    <dbReference type="NCBI Taxonomy" id="1043628"/>
    <lineage>
        <taxon>Eukaryota</taxon>
        <taxon>Fungi</taxon>
        <taxon>Dikarya</taxon>
        <taxon>Ascomycota</taxon>
        <taxon>Pezizomycotina</taxon>
        <taxon>Orbiliomycetes</taxon>
        <taxon>Orbiliales</taxon>
        <taxon>Orbiliaceae</taxon>
        <taxon>Drechslerella</taxon>
    </lineage>
</organism>
<gene>
    <name evidence="19" type="ORF">DRE_02979</name>
</gene>
<dbReference type="InterPro" id="IPR051735">
    <property type="entry name" value="CFEM_domain"/>
</dbReference>
<feature type="signal peptide" evidence="17">
    <location>
        <begin position="1"/>
        <end position="21"/>
    </location>
</feature>
<feature type="disulfide bond" evidence="15">
    <location>
        <begin position="110"/>
        <end position="143"/>
    </location>
</feature>
<dbReference type="Proteomes" id="UP000024837">
    <property type="component" value="Unassembled WGS sequence"/>
</dbReference>
<reference evidence="19 20" key="1">
    <citation type="submission" date="2013-05" db="EMBL/GenBank/DDBJ databases">
        <title>Drechslerella stenobrocha genome reveals carnivorous origination and mechanical trapping mechanism of predatory fungi.</title>
        <authorList>
            <person name="Liu X."/>
            <person name="Zhang W."/>
            <person name="Liu K."/>
        </authorList>
    </citation>
    <scope>NUCLEOTIDE SEQUENCE [LARGE SCALE GENOMIC DNA]</scope>
    <source>
        <strain evidence="19 20">248</strain>
    </source>
</reference>
<dbReference type="PANTHER" id="PTHR37928:SF2">
    <property type="entry name" value="GPI ANCHORED CFEM DOMAIN PROTEIN (AFU_ORTHOLOGUE AFUA_6G10580)"/>
    <property type="match status" value="1"/>
</dbReference>
<evidence type="ECO:0000313" key="20">
    <source>
        <dbReference type="Proteomes" id="UP000024837"/>
    </source>
</evidence>
<dbReference type="PROSITE" id="PS52012">
    <property type="entry name" value="CFEM"/>
    <property type="match status" value="1"/>
</dbReference>
<protein>
    <recommendedName>
        <fullName evidence="18">CFEM domain-containing protein</fullName>
    </recommendedName>
</protein>
<evidence type="ECO:0000256" key="16">
    <source>
        <dbReference type="SAM" id="MobiDB-lite"/>
    </source>
</evidence>
<evidence type="ECO:0000256" key="10">
    <source>
        <dbReference type="ARBA" id="ARBA00023004"/>
    </source>
</evidence>
<evidence type="ECO:0000256" key="3">
    <source>
        <dbReference type="ARBA" id="ARBA00010031"/>
    </source>
</evidence>
<keyword evidence="11" id="KW-0472">Membrane</keyword>
<comment type="subcellular location">
    <subcellularLocation>
        <location evidence="1">Cell membrane</location>
        <topology evidence="1">Lipid-anchor</topology>
        <topology evidence="1">GPI-anchor</topology>
    </subcellularLocation>
    <subcellularLocation>
        <location evidence="2">Secreted</location>
    </subcellularLocation>
</comment>
<dbReference type="EMBL" id="KI966408">
    <property type="protein sequence ID" value="EWC47779.1"/>
    <property type="molecule type" value="Genomic_DNA"/>
</dbReference>
<evidence type="ECO:0000256" key="6">
    <source>
        <dbReference type="ARBA" id="ARBA00022617"/>
    </source>
</evidence>
<dbReference type="HOGENOM" id="CLU_829047_0_0_1"/>
<dbReference type="Pfam" id="PF05730">
    <property type="entry name" value="CFEM"/>
    <property type="match status" value="1"/>
</dbReference>
<feature type="disulfide bond" evidence="15">
    <location>
        <begin position="101"/>
        <end position="108"/>
    </location>
</feature>
<feature type="compositionally biased region" description="Low complexity" evidence="16">
    <location>
        <begin position="156"/>
        <end position="198"/>
    </location>
</feature>
<keyword evidence="13" id="KW-0325">Glycoprotein</keyword>
<dbReference type="SMART" id="SM00747">
    <property type="entry name" value="CFEM"/>
    <property type="match status" value="1"/>
</dbReference>
<keyword evidence="10 15" id="KW-0408">Iron</keyword>
<evidence type="ECO:0000256" key="1">
    <source>
        <dbReference type="ARBA" id="ARBA00004609"/>
    </source>
</evidence>
<dbReference type="GO" id="GO:0098552">
    <property type="term" value="C:side of membrane"/>
    <property type="evidence" value="ECO:0007669"/>
    <property type="project" value="UniProtKB-KW"/>
</dbReference>
<evidence type="ECO:0000256" key="8">
    <source>
        <dbReference type="ARBA" id="ARBA00022723"/>
    </source>
</evidence>
<evidence type="ECO:0000256" key="9">
    <source>
        <dbReference type="ARBA" id="ARBA00022729"/>
    </source>
</evidence>
<evidence type="ECO:0000256" key="15">
    <source>
        <dbReference type="PROSITE-ProRule" id="PRU01356"/>
    </source>
</evidence>
<feature type="disulfide bond" evidence="15">
    <location>
        <begin position="91"/>
        <end position="122"/>
    </location>
</feature>
<dbReference type="GO" id="GO:0005576">
    <property type="term" value="C:extracellular region"/>
    <property type="evidence" value="ECO:0007669"/>
    <property type="project" value="UniProtKB-SubCell"/>
</dbReference>
<dbReference type="AlphaFoldDB" id="W7HW72"/>
<evidence type="ECO:0000256" key="14">
    <source>
        <dbReference type="ARBA" id="ARBA00023288"/>
    </source>
</evidence>
<feature type="domain" description="CFEM" evidence="18">
    <location>
        <begin position="60"/>
        <end position="170"/>
    </location>
</feature>
<dbReference type="GO" id="GO:0046872">
    <property type="term" value="F:metal ion binding"/>
    <property type="evidence" value="ECO:0007669"/>
    <property type="project" value="UniProtKB-UniRule"/>
</dbReference>
<keyword evidence="5" id="KW-0964">Secreted</keyword>
<accession>W7HW72</accession>
<evidence type="ECO:0000313" key="19">
    <source>
        <dbReference type="EMBL" id="EWC47779.1"/>
    </source>
</evidence>
<feature type="compositionally biased region" description="Low complexity" evidence="16">
    <location>
        <begin position="207"/>
        <end position="219"/>
    </location>
</feature>
<keyword evidence="14" id="KW-0449">Lipoprotein</keyword>
<evidence type="ECO:0000256" key="11">
    <source>
        <dbReference type="ARBA" id="ARBA00023136"/>
    </source>
</evidence>
<keyword evidence="6 15" id="KW-0349">Heme</keyword>
<keyword evidence="7" id="KW-0336">GPI-anchor</keyword>
<evidence type="ECO:0000256" key="4">
    <source>
        <dbReference type="ARBA" id="ARBA00022475"/>
    </source>
</evidence>
<evidence type="ECO:0000256" key="13">
    <source>
        <dbReference type="ARBA" id="ARBA00023180"/>
    </source>
</evidence>
<evidence type="ECO:0000259" key="18">
    <source>
        <dbReference type="PROSITE" id="PS52012"/>
    </source>
</evidence>
<keyword evidence="12 15" id="KW-1015">Disulfide bond</keyword>
<feature type="chain" id="PRO_5004895726" description="CFEM domain-containing protein" evidence="17">
    <location>
        <begin position="22"/>
        <end position="279"/>
    </location>
</feature>
<evidence type="ECO:0000256" key="5">
    <source>
        <dbReference type="ARBA" id="ARBA00022525"/>
    </source>
</evidence>
<dbReference type="OrthoDB" id="2496787at2759"/>
<comment type="similarity">
    <text evidence="3">Belongs to the RBT5 family.</text>
</comment>
<keyword evidence="4" id="KW-1003">Cell membrane</keyword>
<dbReference type="GO" id="GO:0005886">
    <property type="term" value="C:plasma membrane"/>
    <property type="evidence" value="ECO:0007669"/>
    <property type="project" value="UniProtKB-SubCell"/>
</dbReference>
<feature type="region of interest" description="Disordered" evidence="16">
    <location>
        <begin position="156"/>
        <end position="250"/>
    </location>
</feature>
<proteinExistence type="inferred from homology"/>
<keyword evidence="8 15" id="KW-0479">Metal-binding</keyword>
<feature type="disulfide bond" evidence="15">
    <location>
        <begin position="87"/>
        <end position="127"/>
    </location>
</feature>
<evidence type="ECO:0000256" key="2">
    <source>
        <dbReference type="ARBA" id="ARBA00004613"/>
    </source>
</evidence>
<evidence type="ECO:0000256" key="12">
    <source>
        <dbReference type="ARBA" id="ARBA00023157"/>
    </source>
</evidence>
<sequence length="279" mass="27331">MKTSTSIIALAASLAASAVTAQTLPPGCAIFCLQTLYQASGCRGNDERCLCAAPSTTIPNGFAGQPVPPPVQTVDRSAPELDSFPDCGITCLNEIGSQTSCRSGDYGCLCRSSQFNNYFGLCIPLACSPSDYSGVSSAAEDLCSDASAPVTVTVSVTPTATSRPPPVSTATRPARSSTSGGGAQTTTTASGAETTSESTSDEEDDMSSTTAGPAATTTAGAGGRGGSPTTIVTTTDAGANGTFTGSGGPTTTATNGAGQVTVAVGGFLAAAVAFAAAML</sequence>
<keyword evidence="9 17" id="KW-0732">Signal</keyword>
<evidence type="ECO:0000256" key="17">
    <source>
        <dbReference type="SAM" id="SignalP"/>
    </source>
</evidence>
<dbReference type="InterPro" id="IPR008427">
    <property type="entry name" value="Extracellular_membr_CFEM_dom"/>
</dbReference>
<feature type="binding site" description="axial binding residue" evidence="15">
    <location>
        <position position="105"/>
    </location>
    <ligand>
        <name>heme</name>
        <dbReference type="ChEBI" id="CHEBI:30413"/>
    </ligand>
    <ligandPart>
        <name>Fe</name>
        <dbReference type="ChEBI" id="CHEBI:18248"/>
    </ligandPart>
</feature>
<evidence type="ECO:0000256" key="7">
    <source>
        <dbReference type="ARBA" id="ARBA00022622"/>
    </source>
</evidence>
<dbReference type="PANTHER" id="PTHR37928">
    <property type="entry name" value="CFEM DOMAIN PROTEIN (AFU_ORTHOLOGUE AFUA_6G14090)"/>
    <property type="match status" value="1"/>
</dbReference>